<evidence type="ECO:0000259" key="3">
    <source>
        <dbReference type="PROSITE" id="PS50102"/>
    </source>
</evidence>
<dbReference type="InterPro" id="IPR012677">
    <property type="entry name" value="Nucleotide-bd_a/b_plait_sf"/>
</dbReference>
<sequence length="315" mass="33533">MSAPVDHTDKGVGAVPQSTITPNWTIKVSDIKTVKVSNVTAAATENDIKEFFSFSGDIQYVELQRDTEHTKTAYVTFKNTQGADTAVLLTGSNIANASVLITPVENYQLPPEAQPFSPYSSQDRKQTPAAVKKAEDVVSTMLAKGFVLGKDAIGRAKSFDERHRLSSNASAKVASLDRKIGLSGKLSVGTALVNEKVREMDEKFQVSEKTKSALAVAEQKASDAGSAIMSNPYVSTGALWVSSAINAVAKAAEDVTMMTKEKVEMAEVDKKEIVSGPKKDAVDELPQIHSEKPSAGNSPPTVTAKSGDDTKLGNI</sequence>
<feature type="region of interest" description="Disordered" evidence="2">
    <location>
        <begin position="274"/>
        <end position="315"/>
    </location>
</feature>
<evidence type="ECO:0000256" key="1">
    <source>
        <dbReference type="PROSITE-ProRule" id="PRU00176"/>
    </source>
</evidence>
<dbReference type="PROSITE" id="PS50102">
    <property type="entry name" value="RRM"/>
    <property type="match status" value="1"/>
</dbReference>
<dbReference type="EMBL" id="OX451741">
    <property type="protein sequence ID" value="CAI8619937.1"/>
    <property type="molecule type" value="Genomic_DNA"/>
</dbReference>
<dbReference type="Proteomes" id="UP001157006">
    <property type="component" value="Chromosome 6"/>
</dbReference>
<dbReference type="SUPFAM" id="SSF54928">
    <property type="entry name" value="RNA-binding domain, RBD"/>
    <property type="match status" value="1"/>
</dbReference>
<dbReference type="Pfam" id="PF00076">
    <property type="entry name" value="RRM_1"/>
    <property type="match status" value="1"/>
</dbReference>
<keyword evidence="5" id="KW-1185">Reference proteome</keyword>
<gene>
    <name evidence="4" type="ORF">VFH_VI195040</name>
</gene>
<evidence type="ECO:0000256" key="2">
    <source>
        <dbReference type="SAM" id="MobiDB-lite"/>
    </source>
</evidence>
<dbReference type="PANTHER" id="PTHR32343">
    <property type="entry name" value="SERINE/ARGININE-RICH SPLICING FACTOR"/>
    <property type="match status" value="1"/>
</dbReference>
<organism evidence="4 5">
    <name type="scientific">Vicia faba</name>
    <name type="common">Broad bean</name>
    <name type="synonym">Faba vulgaris</name>
    <dbReference type="NCBI Taxonomy" id="3906"/>
    <lineage>
        <taxon>Eukaryota</taxon>
        <taxon>Viridiplantae</taxon>
        <taxon>Streptophyta</taxon>
        <taxon>Embryophyta</taxon>
        <taxon>Tracheophyta</taxon>
        <taxon>Spermatophyta</taxon>
        <taxon>Magnoliopsida</taxon>
        <taxon>eudicotyledons</taxon>
        <taxon>Gunneridae</taxon>
        <taxon>Pentapetalae</taxon>
        <taxon>rosids</taxon>
        <taxon>fabids</taxon>
        <taxon>Fabales</taxon>
        <taxon>Fabaceae</taxon>
        <taxon>Papilionoideae</taxon>
        <taxon>50 kb inversion clade</taxon>
        <taxon>NPAAA clade</taxon>
        <taxon>Hologalegina</taxon>
        <taxon>IRL clade</taxon>
        <taxon>Fabeae</taxon>
        <taxon>Vicia</taxon>
    </lineage>
</organism>
<name>A0AAV1BFX6_VICFA</name>
<dbReference type="AlphaFoldDB" id="A0AAV1BFX6"/>
<accession>A0AAV1BFX6</accession>
<feature type="compositionally biased region" description="Basic and acidic residues" evidence="2">
    <location>
        <begin position="306"/>
        <end position="315"/>
    </location>
</feature>
<reference evidence="4 5" key="1">
    <citation type="submission" date="2023-01" db="EMBL/GenBank/DDBJ databases">
        <authorList>
            <person name="Kreplak J."/>
        </authorList>
    </citation>
    <scope>NUCLEOTIDE SEQUENCE [LARGE SCALE GENOMIC DNA]</scope>
</reference>
<evidence type="ECO:0000313" key="5">
    <source>
        <dbReference type="Proteomes" id="UP001157006"/>
    </source>
</evidence>
<proteinExistence type="predicted"/>
<dbReference type="PANTHER" id="PTHR32343:SF29">
    <property type="entry name" value="RNA-BINDING (RRM_RBD_RNP MOTIFS) FAMILY PROTEIN"/>
    <property type="match status" value="1"/>
</dbReference>
<dbReference type="GO" id="GO:0003723">
    <property type="term" value="F:RNA binding"/>
    <property type="evidence" value="ECO:0007669"/>
    <property type="project" value="UniProtKB-UniRule"/>
</dbReference>
<evidence type="ECO:0000313" key="4">
    <source>
        <dbReference type="EMBL" id="CAI8619937.1"/>
    </source>
</evidence>
<dbReference type="InterPro" id="IPR035979">
    <property type="entry name" value="RBD_domain_sf"/>
</dbReference>
<protein>
    <recommendedName>
        <fullName evidence="3">RRM domain-containing protein</fullName>
    </recommendedName>
</protein>
<dbReference type="Gene3D" id="3.30.70.330">
    <property type="match status" value="1"/>
</dbReference>
<dbReference type="SMART" id="SM00360">
    <property type="entry name" value="RRM"/>
    <property type="match status" value="1"/>
</dbReference>
<feature type="domain" description="RRM" evidence="3">
    <location>
        <begin position="32"/>
        <end position="106"/>
    </location>
</feature>
<dbReference type="InterPro" id="IPR000504">
    <property type="entry name" value="RRM_dom"/>
</dbReference>
<feature type="compositionally biased region" description="Polar residues" evidence="2">
    <location>
        <begin position="295"/>
        <end position="304"/>
    </location>
</feature>
<keyword evidence="1" id="KW-0694">RNA-binding</keyword>